<accession>E2AL79</accession>
<evidence type="ECO:0008006" key="3">
    <source>
        <dbReference type="Google" id="ProtNLM"/>
    </source>
</evidence>
<dbReference type="Proteomes" id="UP000000311">
    <property type="component" value="Unassembled WGS sequence"/>
</dbReference>
<feature type="non-terminal residue" evidence="1">
    <location>
        <position position="51"/>
    </location>
</feature>
<protein>
    <recommendedName>
        <fullName evidence="3">Reverse transcriptase zinc-binding domain-containing protein</fullName>
    </recommendedName>
</protein>
<dbReference type="InParanoid" id="E2AL79"/>
<dbReference type="EMBL" id="GL440503">
    <property type="protein sequence ID" value="EFN65810.1"/>
    <property type="molecule type" value="Genomic_DNA"/>
</dbReference>
<name>E2AL79_CAMFO</name>
<reference evidence="1 2" key="1">
    <citation type="journal article" date="2010" name="Science">
        <title>Genomic comparison of the ants Camponotus floridanus and Harpegnathos saltator.</title>
        <authorList>
            <person name="Bonasio R."/>
            <person name="Zhang G."/>
            <person name="Ye C."/>
            <person name="Mutti N.S."/>
            <person name="Fang X."/>
            <person name="Qin N."/>
            <person name="Donahue G."/>
            <person name="Yang P."/>
            <person name="Li Q."/>
            <person name="Li C."/>
            <person name="Zhang P."/>
            <person name="Huang Z."/>
            <person name="Berger S.L."/>
            <person name="Reinberg D."/>
            <person name="Wang J."/>
            <person name="Liebig J."/>
        </authorList>
    </citation>
    <scope>NUCLEOTIDE SEQUENCE [LARGE SCALE GENOMIC DNA]</scope>
    <source>
        <strain evidence="2">C129</strain>
    </source>
</reference>
<sequence length="51" mass="6099">FFTYLYRIGKVDSALCPFCEEKDDSPDHTLQRCVMWDDEREVLRSIVDQDL</sequence>
<proteinExistence type="predicted"/>
<evidence type="ECO:0000313" key="2">
    <source>
        <dbReference type="Proteomes" id="UP000000311"/>
    </source>
</evidence>
<organism evidence="2">
    <name type="scientific">Camponotus floridanus</name>
    <name type="common">Florida carpenter ant</name>
    <dbReference type="NCBI Taxonomy" id="104421"/>
    <lineage>
        <taxon>Eukaryota</taxon>
        <taxon>Metazoa</taxon>
        <taxon>Ecdysozoa</taxon>
        <taxon>Arthropoda</taxon>
        <taxon>Hexapoda</taxon>
        <taxon>Insecta</taxon>
        <taxon>Pterygota</taxon>
        <taxon>Neoptera</taxon>
        <taxon>Endopterygota</taxon>
        <taxon>Hymenoptera</taxon>
        <taxon>Apocrita</taxon>
        <taxon>Aculeata</taxon>
        <taxon>Formicoidea</taxon>
        <taxon>Formicidae</taxon>
        <taxon>Formicinae</taxon>
        <taxon>Camponotus</taxon>
    </lineage>
</organism>
<dbReference type="AlphaFoldDB" id="E2AL79"/>
<keyword evidence="2" id="KW-1185">Reference proteome</keyword>
<feature type="non-terminal residue" evidence="1">
    <location>
        <position position="1"/>
    </location>
</feature>
<evidence type="ECO:0000313" key="1">
    <source>
        <dbReference type="EMBL" id="EFN65810.1"/>
    </source>
</evidence>
<gene>
    <name evidence="1" type="ORF">EAG_00012</name>
</gene>